<organism evidence="1 2">
    <name type="scientific">Allacma fusca</name>
    <dbReference type="NCBI Taxonomy" id="39272"/>
    <lineage>
        <taxon>Eukaryota</taxon>
        <taxon>Metazoa</taxon>
        <taxon>Ecdysozoa</taxon>
        <taxon>Arthropoda</taxon>
        <taxon>Hexapoda</taxon>
        <taxon>Collembola</taxon>
        <taxon>Symphypleona</taxon>
        <taxon>Sminthuridae</taxon>
        <taxon>Allacma</taxon>
    </lineage>
</organism>
<keyword evidence="2" id="KW-1185">Reference proteome</keyword>
<name>A0A8J2PHR4_9HEXA</name>
<protein>
    <submittedName>
        <fullName evidence="1">Uncharacterized protein</fullName>
    </submittedName>
</protein>
<dbReference type="AlphaFoldDB" id="A0A8J2PHR4"/>
<dbReference type="Proteomes" id="UP000708208">
    <property type="component" value="Unassembled WGS sequence"/>
</dbReference>
<feature type="non-terminal residue" evidence="1">
    <location>
        <position position="1"/>
    </location>
</feature>
<comment type="caution">
    <text evidence="1">The sequence shown here is derived from an EMBL/GenBank/DDBJ whole genome shotgun (WGS) entry which is preliminary data.</text>
</comment>
<sequence>VGLGQIAVIFDQDGQRVGCGGQETPDECQLGQWTSGQWEWERKKRGSSDEGDGAGGY</sequence>
<evidence type="ECO:0000313" key="2">
    <source>
        <dbReference type="Proteomes" id="UP000708208"/>
    </source>
</evidence>
<evidence type="ECO:0000313" key="1">
    <source>
        <dbReference type="EMBL" id="CAG7830683.1"/>
    </source>
</evidence>
<dbReference type="EMBL" id="CAJVCH010557080">
    <property type="protein sequence ID" value="CAG7830683.1"/>
    <property type="molecule type" value="Genomic_DNA"/>
</dbReference>
<proteinExistence type="predicted"/>
<gene>
    <name evidence="1" type="ORF">AFUS01_LOCUS40470</name>
</gene>
<accession>A0A8J2PHR4</accession>
<reference evidence="1" key="1">
    <citation type="submission" date="2021-06" db="EMBL/GenBank/DDBJ databases">
        <authorList>
            <person name="Hodson N. C."/>
            <person name="Mongue J. A."/>
            <person name="Jaron S. K."/>
        </authorList>
    </citation>
    <scope>NUCLEOTIDE SEQUENCE</scope>
</reference>